<gene>
    <name evidence="2" type="ORF">chiPu_0015604</name>
</gene>
<evidence type="ECO:0008006" key="4">
    <source>
        <dbReference type="Google" id="ProtNLM"/>
    </source>
</evidence>
<evidence type="ECO:0000313" key="2">
    <source>
        <dbReference type="EMBL" id="GCC37103.1"/>
    </source>
</evidence>
<protein>
    <recommendedName>
        <fullName evidence="4">Gla domain-containing protein</fullName>
    </recommendedName>
</protein>
<keyword evidence="3" id="KW-1185">Reference proteome</keyword>
<evidence type="ECO:0000256" key="1">
    <source>
        <dbReference type="SAM" id="SignalP"/>
    </source>
</evidence>
<dbReference type="Proteomes" id="UP000287033">
    <property type="component" value="Unassembled WGS sequence"/>
</dbReference>
<comment type="caution">
    <text evidence="2">The sequence shown here is derived from an EMBL/GenBank/DDBJ whole genome shotgun (WGS) entry which is preliminary data.</text>
</comment>
<dbReference type="AlphaFoldDB" id="A0A401T371"/>
<reference evidence="2 3" key="1">
    <citation type="journal article" date="2018" name="Nat. Ecol. Evol.">
        <title>Shark genomes provide insights into elasmobranch evolution and the origin of vertebrates.</title>
        <authorList>
            <person name="Hara Y"/>
            <person name="Yamaguchi K"/>
            <person name="Onimaru K"/>
            <person name="Kadota M"/>
            <person name="Koyanagi M"/>
            <person name="Keeley SD"/>
            <person name="Tatsumi K"/>
            <person name="Tanaka K"/>
            <person name="Motone F"/>
            <person name="Kageyama Y"/>
            <person name="Nozu R"/>
            <person name="Adachi N"/>
            <person name="Nishimura O"/>
            <person name="Nakagawa R"/>
            <person name="Tanegashima C"/>
            <person name="Kiyatake I"/>
            <person name="Matsumoto R"/>
            <person name="Murakumo K"/>
            <person name="Nishida K"/>
            <person name="Terakita A"/>
            <person name="Kuratani S"/>
            <person name="Sato K"/>
            <person name="Hyodo S Kuraku.S."/>
        </authorList>
    </citation>
    <scope>NUCLEOTIDE SEQUENCE [LARGE SCALE GENOMIC DNA]</scope>
</reference>
<dbReference type="OrthoDB" id="9950568at2759"/>
<proteinExistence type="predicted"/>
<accession>A0A401T371</accession>
<feature type="signal peptide" evidence="1">
    <location>
        <begin position="1"/>
        <end position="18"/>
    </location>
</feature>
<evidence type="ECO:0000313" key="3">
    <source>
        <dbReference type="Proteomes" id="UP000287033"/>
    </source>
</evidence>
<feature type="chain" id="PRO_5019237418" description="Gla domain-containing protein" evidence="1">
    <location>
        <begin position="19"/>
        <end position="115"/>
    </location>
</feature>
<keyword evidence="1" id="KW-0732">Signal</keyword>
<organism evidence="2 3">
    <name type="scientific">Chiloscyllium punctatum</name>
    <name type="common">Brownbanded bambooshark</name>
    <name type="synonym">Hemiscyllium punctatum</name>
    <dbReference type="NCBI Taxonomy" id="137246"/>
    <lineage>
        <taxon>Eukaryota</taxon>
        <taxon>Metazoa</taxon>
        <taxon>Chordata</taxon>
        <taxon>Craniata</taxon>
        <taxon>Vertebrata</taxon>
        <taxon>Chondrichthyes</taxon>
        <taxon>Elasmobranchii</taxon>
        <taxon>Galeomorphii</taxon>
        <taxon>Galeoidea</taxon>
        <taxon>Orectolobiformes</taxon>
        <taxon>Hemiscylliidae</taxon>
        <taxon>Chiloscyllium</taxon>
    </lineage>
</organism>
<sequence length="115" mass="13457">MRTLILLSLCALAAVCMGAPKEFIGPAEKEETFMDKQTANNFVRRKRHTYGYYHHYPSYESVREIYKSPVEVNREYCDGDENCGKGYPYAVYGKGYGYGYGYQGYYRPYYHSVKY</sequence>
<name>A0A401T371_CHIPU</name>
<dbReference type="EMBL" id="BEZZ01000940">
    <property type="protein sequence ID" value="GCC37103.1"/>
    <property type="molecule type" value="Genomic_DNA"/>
</dbReference>